<dbReference type="AlphaFoldDB" id="A0A9W9YGT9"/>
<evidence type="ECO:0000259" key="2">
    <source>
        <dbReference type="Pfam" id="PF06094"/>
    </source>
</evidence>
<name>A0A9W9YGT9_9CNID</name>
<evidence type="ECO:0000313" key="4">
    <source>
        <dbReference type="Proteomes" id="UP001163046"/>
    </source>
</evidence>
<feature type="region of interest" description="Disordered" evidence="1">
    <location>
        <begin position="634"/>
        <end position="695"/>
    </location>
</feature>
<feature type="region of interest" description="Disordered" evidence="1">
    <location>
        <begin position="747"/>
        <end position="787"/>
    </location>
</feature>
<dbReference type="Proteomes" id="UP001163046">
    <property type="component" value="Unassembled WGS sequence"/>
</dbReference>
<feature type="compositionally biased region" description="Basic and acidic residues" evidence="1">
    <location>
        <begin position="445"/>
        <end position="463"/>
    </location>
</feature>
<feature type="domain" description="Gamma-glutamylcyclotransferase AIG2-like" evidence="2">
    <location>
        <begin position="833"/>
        <end position="950"/>
    </location>
</feature>
<dbReference type="InterPro" id="IPR013024">
    <property type="entry name" value="GGCT-like"/>
</dbReference>
<dbReference type="CDD" id="cd06661">
    <property type="entry name" value="GGCT_like"/>
    <property type="match status" value="1"/>
</dbReference>
<feature type="region of interest" description="Disordered" evidence="1">
    <location>
        <begin position="445"/>
        <end position="474"/>
    </location>
</feature>
<dbReference type="InterPro" id="IPR009288">
    <property type="entry name" value="AIG2-like_dom"/>
</dbReference>
<dbReference type="OrthoDB" id="2017317at2759"/>
<comment type="caution">
    <text evidence="3">The sequence shown here is derived from an EMBL/GenBank/DDBJ whole genome shotgun (WGS) entry which is preliminary data.</text>
</comment>
<dbReference type="Pfam" id="PF06094">
    <property type="entry name" value="GGACT"/>
    <property type="match status" value="1"/>
</dbReference>
<dbReference type="SUPFAM" id="SSF110857">
    <property type="entry name" value="Gamma-glutamyl cyclotransferase-like"/>
    <property type="match status" value="1"/>
</dbReference>
<feature type="compositionally biased region" description="Basic and acidic residues" evidence="1">
    <location>
        <begin position="549"/>
        <end position="561"/>
    </location>
</feature>
<accession>A0A9W9YGT9</accession>
<proteinExistence type="predicted"/>
<evidence type="ECO:0000313" key="3">
    <source>
        <dbReference type="EMBL" id="KAJ7339344.1"/>
    </source>
</evidence>
<feature type="compositionally biased region" description="Basic and acidic residues" evidence="1">
    <location>
        <begin position="326"/>
        <end position="349"/>
    </location>
</feature>
<dbReference type="Gene3D" id="3.10.490.10">
    <property type="entry name" value="Gamma-glutamyl cyclotransferase-like"/>
    <property type="match status" value="1"/>
</dbReference>
<feature type="compositionally biased region" description="Acidic residues" evidence="1">
    <location>
        <begin position="276"/>
        <end position="286"/>
    </location>
</feature>
<gene>
    <name evidence="3" type="ORF">OS493_005737</name>
</gene>
<feature type="compositionally biased region" description="Basic and acidic residues" evidence="1">
    <location>
        <begin position="295"/>
        <end position="307"/>
    </location>
</feature>
<dbReference type="InterPro" id="IPR036568">
    <property type="entry name" value="GGCT-like_sf"/>
</dbReference>
<feature type="compositionally biased region" description="Basic and acidic residues" evidence="1">
    <location>
        <begin position="526"/>
        <end position="539"/>
    </location>
</feature>
<keyword evidence="4" id="KW-1185">Reference proteome</keyword>
<reference evidence="3" key="1">
    <citation type="submission" date="2023-01" db="EMBL/GenBank/DDBJ databases">
        <title>Genome assembly of the deep-sea coral Lophelia pertusa.</title>
        <authorList>
            <person name="Herrera S."/>
            <person name="Cordes E."/>
        </authorList>
    </citation>
    <scope>NUCLEOTIDE SEQUENCE</scope>
    <source>
        <strain evidence="3">USNM1676648</strain>
        <tissue evidence="3">Polyp</tissue>
    </source>
</reference>
<protein>
    <recommendedName>
        <fullName evidence="2">Gamma-glutamylcyclotransferase AIG2-like domain-containing protein</fullName>
    </recommendedName>
</protein>
<feature type="region of interest" description="Disordered" evidence="1">
    <location>
        <begin position="83"/>
        <end position="118"/>
    </location>
</feature>
<feature type="compositionally biased region" description="Polar residues" evidence="1">
    <location>
        <begin position="375"/>
        <end position="392"/>
    </location>
</feature>
<feature type="compositionally biased region" description="Acidic residues" evidence="1">
    <location>
        <begin position="464"/>
        <end position="473"/>
    </location>
</feature>
<evidence type="ECO:0000256" key="1">
    <source>
        <dbReference type="SAM" id="MobiDB-lite"/>
    </source>
</evidence>
<feature type="compositionally biased region" description="Acidic residues" evidence="1">
    <location>
        <begin position="757"/>
        <end position="776"/>
    </location>
</feature>
<organism evidence="3 4">
    <name type="scientific">Desmophyllum pertusum</name>
    <dbReference type="NCBI Taxonomy" id="174260"/>
    <lineage>
        <taxon>Eukaryota</taxon>
        <taxon>Metazoa</taxon>
        <taxon>Cnidaria</taxon>
        <taxon>Anthozoa</taxon>
        <taxon>Hexacorallia</taxon>
        <taxon>Scleractinia</taxon>
        <taxon>Caryophylliina</taxon>
        <taxon>Caryophylliidae</taxon>
        <taxon>Desmophyllum</taxon>
    </lineage>
</organism>
<dbReference type="EMBL" id="MU827779">
    <property type="protein sequence ID" value="KAJ7339344.1"/>
    <property type="molecule type" value="Genomic_DNA"/>
</dbReference>
<sequence length="991" mass="110102">MRCDSASENAPCDEVCSTRITRKSTASSTRSCSATERCRQELEDYDVEFDVRPPSGTNHQQPGKHLSIDTRFSELSLENSSLIAESEREQQNIRRRGTGGSISGNRNRPSRVQIPKGNFYISSPFKQGPEKDVKGPTLVVDPSLDLKQRTIAGVTKIKRQLDKTKRTRNFNLPQSQLQRGNLKSLGRPMTASGPLMSNCQGIVAGARSYHGFARRQTNNSLEGGKPSRVFSASDTALAAAARPDSPDQLLRPESSVHNTLCASSIDEANNDSDCSFSEDESEDSIDIENQAGMKDYNKDSDHSEEKLQCSSTGNGRHSKLGSSCKPYEDTEGHQDDDSGREDRDREEGRWAQQNHQSVGCHGNHGNETHPGQKGSGCNASTPQGKQRRLTSSGEEEYILTRGVECPSSPSCLDAGKVIDVHISVVPIREHTTTLDRKGSLTHIDERTVKPLQESDRDFSKEKSDDDDYLDSDALDSNRIPSADIFKVLDTLNLSTSAIKPPTPRGERSRVRRVQSAGYSRQTAAVIRDEKPFKKGDKCSRPPSGKRAGKRNEKNKDFHDPAHLNTTTPTLIGRTEDLTKHVRQTLPGYFTEQYQKILDEQNENGKNTNVTKTDGASSSSLALVVKELTDDDLGRDEKLYQNGQTSVNCREEKGLLQMPNGKPGKKKTKSLSNEQDKRSKGKKASRSSGVFVTMDDKSELRSIHDVEDSSSGVETMSCVTDSSLENYGDTINQSSYDSTRAYRGHEDVYLGNDRQGFDDDDEYSDKVDDDDDDDGGGDEGYVNDSDDDFTNLEVVAKPMPLSKSRYVTTKNPIAPFPPLCFNINAKPPEDQLYYFAYGPEMNPNRMAIYLRREPKTRLWAILFGFQLRFNKRGTSDEAGGFPNVEFNPEHSVEGCVYAITDTELTMLDNCMGYPKHYTRVVFPVWMLNCTSPSEHGVAQFCVPAVLYVAQDEWVTHDSSQKLDCRYSVSQCVKASDILTPNYVQFLTSQATS</sequence>
<feature type="region of interest" description="Disordered" evidence="1">
    <location>
        <begin position="262"/>
        <end position="392"/>
    </location>
</feature>
<feature type="region of interest" description="Disordered" evidence="1">
    <location>
        <begin position="495"/>
        <end position="569"/>
    </location>
</feature>